<dbReference type="PANTHER" id="PTHR11205">
    <property type="entry name" value="RIBOSOMAL PROTEIN S7"/>
    <property type="match status" value="1"/>
</dbReference>
<comment type="subunit">
    <text evidence="6">Part of the 30S ribosomal subunit. Contacts proteins S9 and S11.</text>
</comment>
<dbReference type="Gene3D" id="1.10.455.10">
    <property type="entry name" value="Ribosomal protein S7 domain"/>
    <property type="match status" value="1"/>
</dbReference>
<comment type="caution">
    <text evidence="9">The sequence shown here is derived from an EMBL/GenBank/DDBJ whole genome shotgun (WGS) entry which is preliminary data.</text>
</comment>
<dbReference type="EMBL" id="PCXQ01000005">
    <property type="protein sequence ID" value="PJE50791.1"/>
    <property type="molecule type" value="Genomic_DNA"/>
</dbReference>
<gene>
    <name evidence="6" type="primary">rpsG</name>
    <name evidence="9" type="ORF">COV29_03625</name>
</gene>
<dbReference type="HAMAP" id="MF_00480_B">
    <property type="entry name" value="Ribosomal_uS7_B"/>
    <property type="match status" value="1"/>
</dbReference>
<keyword evidence="4 6" id="KW-0689">Ribosomal protein</keyword>
<dbReference type="InterPro" id="IPR000235">
    <property type="entry name" value="Ribosomal_uS7"/>
</dbReference>
<dbReference type="GO" id="GO:0003735">
    <property type="term" value="F:structural constituent of ribosome"/>
    <property type="evidence" value="ECO:0007669"/>
    <property type="project" value="InterPro"/>
</dbReference>
<dbReference type="FunFam" id="1.10.455.10:FF:000001">
    <property type="entry name" value="30S ribosomal protein S7"/>
    <property type="match status" value="1"/>
</dbReference>
<evidence type="ECO:0000256" key="6">
    <source>
        <dbReference type="HAMAP-Rule" id="MF_00480"/>
    </source>
</evidence>
<keyword evidence="2 6" id="KW-0699">rRNA-binding</keyword>
<evidence type="ECO:0000256" key="4">
    <source>
        <dbReference type="ARBA" id="ARBA00022980"/>
    </source>
</evidence>
<comment type="function">
    <text evidence="6">One of the primary rRNA binding proteins, it binds directly to 16S rRNA where it nucleates assembly of the head domain of the 30S subunit. Is located at the subunit interface close to the decoding center, probably blocks exit of the E-site tRNA.</text>
</comment>
<dbReference type="PROSITE" id="PS00052">
    <property type="entry name" value="RIBOSOMAL_S7"/>
    <property type="match status" value="1"/>
</dbReference>
<dbReference type="InterPro" id="IPR020606">
    <property type="entry name" value="Ribosomal_uS7_CS"/>
</dbReference>
<proteinExistence type="inferred from homology"/>
<keyword evidence="3 6" id="KW-0694">RNA-binding</keyword>
<dbReference type="CDD" id="cd14869">
    <property type="entry name" value="uS7_Bacteria"/>
    <property type="match status" value="1"/>
</dbReference>
<dbReference type="Proteomes" id="UP000228496">
    <property type="component" value="Unassembled WGS sequence"/>
</dbReference>
<protein>
    <recommendedName>
        <fullName evidence="6">Small ribosomal subunit protein uS7</fullName>
    </recommendedName>
</protein>
<dbReference type="PIRSF" id="PIRSF002122">
    <property type="entry name" value="RPS7p_RPS7a_RPS5e_RPS7o"/>
    <property type="match status" value="1"/>
</dbReference>
<evidence type="ECO:0000256" key="3">
    <source>
        <dbReference type="ARBA" id="ARBA00022884"/>
    </source>
</evidence>
<accession>A0A2J0Q7A8</accession>
<dbReference type="InterPro" id="IPR005717">
    <property type="entry name" value="Ribosomal_uS7_bac/org-type"/>
</dbReference>
<dbReference type="GO" id="GO:0019843">
    <property type="term" value="F:rRNA binding"/>
    <property type="evidence" value="ECO:0007669"/>
    <property type="project" value="UniProtKB-UniRule"/>
</dbReference>
<name>A0A2J0Q7A8_9BACT</name>
<evidence type="ECO:0000256" key="7">
    <source>
        <dbReference type="RuleBase" id="RU003619"/>
    </source>
</evidence>
<keyword evidence="6" id="KW-0820">tRNA-binding</keyword>
<dbReference type="GO" id="GO:0006412">
    <property type="term" value="P:translation"/>
    <property type="evidence" value="ECO:0007669"/>
    <property type="project" value="UniProtKB-UniRule"/>
</dbReference>
<evidence type="ECO:0000313" key="9">
    <source>
        <dbReference type="EMBL" id="PJE50791.1"/>
    </source>
</evidence>
<dbReference type="GO" id="GO:0000049">
    <property type="term" value="F:tRNA binding"/>
    <property type="evidence" value="ECO:0007669"/>
    <property type="project" value="UniProtKB-UniRule"/>
</dbReference>
<dbReference type="SUPFAM" id="SSF47973">
    <property type="entry name" value="Ribosomal protein S7"/>
    <property type="match status" value="1"/>
</dbReference>
<dbReference type="NCBIfam" id="TIGR01029">
    <property type="entry name" value="rpsG_bact"/>
    <property type="match status" value="1"/>
</dbReference>
<dbReference type="InterPro" id="IPR023798">
    <property type="entry name" value="Ribosomal_uS7_dom"/>
</dbReference>
<feature type="domain" description="Small ribosomal subunit protein uS7" evidence="8">
    <location>
        <begin position="6"/>
        <end position="150"/>
    </location>
</feature>
<evidence type="ECO:0000256" key="2">
    <source>
        <dbReference type="ARBA" id="ARBA00022730"/>
    </source>
</evidence>
<evidence type="ECO:0000313" key="10">
    <source>
        <dbReference type="Proteomes" id="UP000228496"/>
    </source>
</evidence>
<keyword evidence="5 6" id="KW-0687">Ribonucleoprotein</keyword>
<sequence length="157" mass="17642">MNLRKPVKKNYHLEPDSKYSSLLVAGFINKIMKDGKKAIAQKIVYGSLEELEKKTKKSALEALDQAIENAGPQVEIRSRRVGGANYQVPYEVKGDRKTTLALRWIINAARSGKGRPMQQKLTEELLNAFNNSGSAVKKKEDTHKMANANRAFAHFAW</sequence>
<reference evidence="9 10" key="1">
    <citation type="submission" date="2017-09" db="EMBL/GenBank/DDBJ databases">
        <title>Depth-based differentiation of microbial function through sediment-hosted aquifers and enrichment of novel symbionts in the deep terrestrial subsurface.</title>
        <authorList>
            <person name="Probst A.J."/>
            <person name="Ladd B."/>
            <person name="Jarett J.K."/>
            <person name="Geller-Mcgrath D.E."/>
            <person name="Sieber C.M."/>
            <person name="Emerson J.B."/>
            <person name="Anantharaman K."/>
            <person name="Thomas B.C."/>
            <person name="Malmstrom R."/>
            <person name="Stieglmeier M."/>
            <person name="Klingl A."/>
            <person name="Woyke T."/>
            <person name="Ryan C.M."/>
            <person name="Banfield J.F."/>
        </authorList>
    </citation>
    <scope>NUCLEOTIDE SEQUENCE [LARGE SCALE GENOMIC DNA]</scope>
    <source>
        <strain evidence="9">CG10_big_fil_rev_8_21_14_0_10_36_16</strain>
    </source>
</reference>
<dbReference type="GO" id="GO:0015935">
    <property type="term" value="C:small ribosomal subunit"/>
    <property type="evidence" value="ECO:0007669"/>
    <property type="project" value="InterPro"/>
</dbReference>
<dbReference type="AlphaFoldDB" id="A0A2J0Q7A8"/>
<dbReference type="InterPro" id="IPR036823">
    <property type="entry name" value="Ribosomal_uS7_dom_sf"/>
</dbReference>
<evidence type="ECO:0000256" key="5">
    <source>
        <dbReference type="ARBA" id="ARBA00023274"/>
    </source>
</evidence>
<evidence type="ECO:0000256" key="1">
    <source>
        <dbReference type="ARBA" id="ARBA00007151"/>
    </source>
</evidence>
<dbReference type="Pfam" id="PF00177">
    <property type="entry name" value="Ribosomal_S7"/>
    <property type="match status" value="1"/>
</dbReference>
<comment type="similarity">
    <text evidence="1 6 7">Belongs to the universal ribosomal protein uS7 family.</text>
</comment>
<organism evidence="9 10">
    <name type="scientific">Candidatus Yanofskybacteria bacterium CG10_big_fil_rev_8_21_14_0_10_36_16</name>
    <dbReference type="NCBI Taxonomy" id="1975096"/>
    <lineage>
        <taxon>Bacteria</taxon>
        <taxon>Candidatus Yanofskyibacteriota</taxon>
    </lineage>
</organism>
<evidence type="ECO:0000259" key="8">
    <source>
        <dbReference type="Pfam" id="PF00177"/>
    </source>
</evidence>